<evidence type="ECO:0000313" key="13">
    <source>
        <dbReference type="Proteomes" id="UP000278475"/>
    </source>
</evidence>
<dbReference type="PROSITE" id="PS51133">
    <property type="entry name" value="ZF_TFIIS_2"/>
    <property type="match status" value="1"/>
</dbReference>
<dbReference type="InterPro" id="IPR012164">
    <property type="entry name" value="Rpa12/Rpb9/Rpc10/TFS"/>
</dbReference>
<dbReference type="EMBL" id="QMQV01000009">
    <property type="protein sequence ID" value="RLE50288.1"/>
    <property type="molecule type" value="Genomic_DNA"/>
</dbReference>
<dbReference type="GO" id="GO:0008270">
    <property type="term" value="F:zinc ion binding"/>
    <property type="evidence" value="ECO:0007669"/>
    <property type="project" value="UniProtKB-KW"/>
</dbReference>
<feature type="binding site" evidence="6">
    <location>
        <position position="99"/>
    </location>
    <ligand>
        <name>Zn(2+)</name>
        <dbReference type="ChEBI" id="CHEBI:29105"/>
        <label>2</label>
    </ligand>
</feature>
<evidence type="ECO:0000256" key="5">
    <source>
        <dbReference type="PIRNR" id="PIRNR005586"/>
    </source>
</evidence>
<dbReference type="PIRSF" id="PIRSF005586">
    <property type="entry name" value="RNApol_RpoM"/>
    <property type="match status" value="1"/>
</dbReference>
<keyword evidence="1 6" id="KW-0479">Metal-binding</keyword>
<dbReference type="NCBIfam" id="TIGR01384">
    <property type="entry name" value="TFS_arch"/>
    <property type="match status" value="1"/>
</dbReference>
<feature type="domain" description="TFIIS-type" evidence="9">
    <location>
        <begin position="67"/>
        <end position="107"/>
    </location>
</feature>
<organism evidence="11 12">
    <name type="scientific">Thermoproteota archaeon</name>
    <dbReference type="NCBI Taxonomy" id="2056631"/>
    <lineage>
        <taxon>Archaea</taxon>
        <taxon>Thermoproteota</taxon>
    </lineage>
</organism>
<evidence type="ECO:0000313" key="12">
    <source>
        <dbReference type="Proteomes" id="UP000272051"/>
    </source>
</evidence>
<evidence type="ECO:0000256" key="3">
    <source>
        <dbReference type="ARBA" id="ARBA00022833"/>
    </source>
</evidence>
<sequence length="110" mass="12855">MVEFCPKCGKMLMPKKESDEVVLVCRSCGYTKRGGAEGYRVSQEKTSREETIIIREDKGQEKVLPTIKVECPKCGHNEAYWWLVQTRRADEGSTRFFRCVKCGYTWREYD</sequence>
<keyword evidence="5 8" id="KW-0804">Transcription</keyword>
<dbReference type="Pfam" id="PF02150">
    <property type="entry name" value="Zn_ribbon_RPB9"/>
    <property type="match status" value="1"/>
</dbReference>
<comment type="similarity">
    <text evidence="5 8">Belongs to the archaeal rpoM/eukaryotic RPA12/RPB9/RPC11 RNA polymerase family.</text>
</comment>
<dbReference type="InterPro" id="IPR001529">
    <property type="entry name" value="Zn_ribbon_RPB9"/>
</dbReference>
<comment type="caution">
    <text evidence="11">The sequence shown here is derived from an EMBL/GenBank/DDBJ whole genome shotgun (WGS) entry which is preliminary data.</text>
</comment>
<evidence type="ECO:0000259" key="9">
    <source>
        <dbReference type="PROSITE" id="PS51133"/>
    </source>
</evidence>
<evidence type="ECO:0000313" key="11">
    <source>
        <dbReference type="EMBL" id="RLE53556.1"/>
    </source>
</evidence>
<evidence type="ECO:0000256" key="8">
    <source>
        <dbReference type="RuleBase" id="RU003474"/>
    </source>
</evidence>
<dbReference type="PANTHER" id="PTHR11239:SF12">
    <property type="entry name" value="DNA-DIRECTED RNA POLYMERASE III SUBUNIT RPC10"/>
    <property type="match status" value="1"/>
</dbReference>
<dbReference type="EMBL" id="QMQX01000007">
    <property type="protein sequence ID" value="RLE53556.1"/>
    <property type="molecule type" value="Genomic_DNA"/>
</dbReference>
<name>A0A497F2C8_9CREN</name>
<accession>A0A497F2C8</accession>
<dbReference type="GO" id="GO:0006351">
    <property type="term" value="P:DNA-templated transcription"/>
    <property type="evidence" value="ECO:0007669"/>
    <property type="project" value="InterPro"/>
</dbReference>
<feature type="binding site" evidence="6">
    <location>
        <position position="102"/>
    </location>
    <ligand>
        <name>Zn(2+)</name>
        <dbReference type="ChEBI" id="CHEBI:29105"/>
        <label>2</label>
    </ligand>
</feature>
<proteinExistence type="inferred from homology"/>
<keyword evidence="4" id="KW-0805">Transcription regulation</keyword>
<evidence type="ECO:0000313" key="10">
    <source>
        <dbReference type="EMBL" id="RLE50288.1"/>
    </source>
</evidence>
<dbReference type="GO" id="GO:0003899">
    <property type="term" value="F:DNA-directed RNA polymerase activity"/>
    <property type="evidence" value="ECO:0007669"/>
    <property type="project" value="InterPro"/>
</dbReference>
<dbReference type="GO" id="GO:0006355">
    <property type="term" value="P:regulation of DNA-templated transcription"/>
    <property type="evidence" value="ECO:0007669"/>
    <property type="project" value="InterPro"/>
</dbReference>
<evidence type="ECO:0000256" key="1">
    <source>
        <dbReference type="ARBA" id="ARBA00022723"/>
    </source>
</evidence>
<feature type="binding site" evidence="6">
    <location>
        <position position="8"/>
    </location>
    <ligand>
        <name>Zn(2+)</name>
        <dbReference type="ChEBI" id="CHEBI:29105"/>
        <label>1</label>
    </ligand>
</feature>
<dbReference type="AlphaFoldDB" id="A0A497F2C8"/>
<evidence type="ECO:0000256" key="6">
    <source>
        <dbReference type="PIRSR" id="PIRSR005586-1"/>
    </source>
</evidence>
<dbReference type="SMART" id="SM00440">
    <property type="entry name" value="ZnF_C2C2"/>
    <property type="match status" value="1"/>
</dbReference>
<protein>
    <submittedName>
        <fullName evidence="11">Transcription factor S</fullName>
    </submittedName>
</protein>
<evidence type="ECO:0000256" key="4">
    <source>
        <dbReference type="ARBA" id="ARBA00023015"/>
    </source>
</evidence>
<reference evidence="12 13" key="1">
    <citation type="submission" date="2018-06" db="EMBL/GenBank/DDBJ databases">
        <title>Extensive metabolic versatility and redundancy in microbially diverse, dynamic hydrothermal sediments.</title>
        <authorList>
            <person name="Dombrowski N."/>
            <person name="Teske A."/>
            <person name="Baker B.J."/>
        </authorList>
    </citation>
    <scope>NUCLEOTIDE SEQUENCE [LARGE SCALE GENOMIC DNA]</scope>
    <source>
        <strain evidence="11">B34_G17</strain>
        <strain evidence="10">B66_G16</strain>
    </source>
</reference>
<feature type="zinc finger region" description="C4-type" evidence="7">
    <location>
        <begin position="5"/>
        <end position="28"/>
    </location>
</feature>
<dbReference type="SMART" id="SM00661">
    <property type="entry name" value="RPOL9"/>
    <property type="match status" value="1"/>
</dbReference>
<dbReference type="SUPFAM" id="SSF57783">
    <property type="entry name" value="Zinc beta-ribbon"/>
    <property type="match status" value="2"/>
</dbReference>
<dbReference type="PANTHER" id="PTHR11239">
    <property type="entry name" value="DNA-DIRECTED RNA POLYMERASE"/>
    <property type="match status" value="1"/>
</dbReference>
<feature type="binding site" evidence="6">
    <location>
        <position position="71"/>
    </location>
    <ligand>
        <name>Zn(2+)</name>
        <dbReference type="ChEBI" id="CHEBI:29105"/>
        <label>2</label>
    </ligand>
</feature>
<dbReference type="InterPro" id="IPR006288">
    <property type="entry name" value="TFS"/>
</dbReference>
<dbReference type="Proteomes" id="UP000278475">
    <property type="component" value="Unassembled WGS sequence"/>
</dbReference>
<feature type="binding site" evidence="6">
    <location>
        <position position="74"/>
    </location>
    <ligand>
        <name>Zn(2+)</name>
        <dbReference type="ChEBI" id="CHEBI:29105"/>
        <label>2</label>
    </ligand>
</feature>
<feature type="binding site" evidence="6">
    <location>
        <position position="5"/>
    </location>
    <ligand>
        <name>Zn(2+)</name>
        <dbReference type="ChEBI" id="CHEBI:29105"/>
        <label>1</label>
    </ligand>
</feature>
<dbReference type="Proteomes" id="UP000272051">
    <property type="component" value="Unassembled WGS sequence"/>
</dbReference>
<feature type="binding site" evidence="6">
    <location>
        <position position="25"/>
    </location>
    <ligand>
        <name>Zn(2+)</name>
        <dbReference type="ChEBI" id="CHEBI:29105"/>
        <label>1</label>
    </ligand>
</feature>
<dbReference type="Pfam" id="PF01096">
    <property type="entry name" value="Zn_ribbon_TFIIS"/>
    <property type="match status" value="1"/>
</dbReference>
<evidence type="ECO:0000256" key="7">
    <source>
        <dbReference type="PIRSR" id="PIRSR005586-2"/>
    </source>
</evidence>
<gene>
    <name evidence="10" type="ORF">DRJ31_01915</name>
    <name evidence="11" type="ORF">DRJ33_00695</name>
</gene>
<dbReference type="CDD" id="cd10511">
    <property type="entry name" value="Zn-ribbon_TFS"/>
    <property type="match status" value="1"/>
</dbReference>
<feature type="binding site" evidence="6">
    <location>
        <position position="28"/>
    </location>
    <ligand>
        <name>Zn(2+)</name>
        <dbReference type="ChEBI" id="CHEBI:29105"/>
        <label>1</label>
    </ligand>
</feature>
<dbReference type="PROSITE" id="PS00466">
    <property type="entry name" value="ZF_TFIIS_1"/>
    <property type="match status" value="1"/>
</dbReference>
<evidence type="ECO:0000256" key="2">
    <source>
        <dbReference type="ARBA" id="ARBA00022771"/>
    </source>
</evidence>
<dbReference type="InterPro" id="IPR001222">
    <property type="entry name" value="Znf_TFIIS"/>
</dbReference>
<dbReference type="Gene3D" id="2.20.25.10">
    <property type="match status" value="2"/>
</dbReference>
<keyword evidence="2 7" id="KW-0863">Zinc-finger</keyword>
<keyword evidence="3 6" id="KW-0862">Zinc</keyword>
<dbReference type="GO" id="GO:0003676">
    <property type="term" value="F:nucleic acid binding"/>
    <property type="evidence" value="ECO:0007669"/>
    <property type="project" value="InterPro"/>
</dbReference>